<evidence type="ECO:0000256" key="7">
    <source>
        <dbReference type="SAM" id="MobiDB-lite"/>
    </source>
</evidence>
<sequence>MNDGFLSQDEIDSLLNGGSSESEESIEENEESIDSAVEDADNSEQQDLSDLEKDLLGEIGNISMGSASTALSNIINQQVNITTPVVSVTTLNKLKNTFEVPNIALEVKYTSGILGENLLVMKITDAAVIANLMMGGDGLVQDVSSLSEIEVSAVSEAMNQMIGSAATSMATMFGREVNISPPVSNIWDDLTSPLSQGLDEDEALVKVSFKLTIGTLVDSQIMQLLPMEMAKKIVKIMMGEDVEEEVAQEAPQAEKPQQVPDTIGGDKVPKTQERPQIEQQPTYTEPSHSYAAPRKTPIVQEKPIEVQEAVFQPLQQTTRREDLPRNIDLIMDVPLDISVVLGRTKLNIKEILNLGTGSLIELDKLAEEPVEILVNGKPVAFGEVVVIDENFGVRITDIVNSVDRIKSLGK</sequence>
<dbReference type="InterPro" id="IPR051469">
    <property type="entry name" value="FliN/MopA/SpaO"/>
</dbReference>
<dbReference type="GO" id="GO:0016787">
    <property type="term" value="F:hydrolase activity"/>
    <property type="evidence" value="ECO:0007669"/>
    <property type="project" value="InterPro"/>
</dbReference>
<organism evidence="10 11">
    <name type="scientific">Clostridium cochlearium</name>
    <dbReference type="NCBI Taxonomy" id="1494"/>
    <lineage>
        <taxon>Bacteria</taxon>
        <taxon>Bacillati</taxon>
        <taxon>Bacillota</taxon>
        <taxon>Clostridia</taxon>
        <taxon>Eubacteriales</taxon>
        <taxon>Clostridiaceae</taxon>
        <taxon>Clostridium</taxon>
    </lineage>
</organism>
<feature type="domain" description="Flagellar motor switch protein FliN-like C-terminal" evidence="8">
    <location>
        <begin position="329"/>
        <end position="399"/>
    </location>
</feature>
<dbReference type="PRINTS" id="PR00956">
    <property type="entry name" value="FLGMOTORFLIN"/>
</dbReference>
<comment type="similarity">
    <text evidence="2">Belongs to the FliN/MopA/SpaO family.</text>
</comment>
<feature type="domain" description="CheC-like protein" evidence="9">
    <location>
        <begin position="52"/>
        <end position="87"/>
    </location>
</feature>
<dbReference type="RefSeq" id="WP_096635419.1">
    <property type="nucleotide sequence ID" value="NZ_OAOH01000001.1"/>
</dbReference>
<dbReference type="InterPro" id="IPR012826">
    <property type="entry name" value="FliN"/>
</dbReference>
<dbReference type="Gene3D" id="2.30.330.10">
    <property type="entry name" value="SpoA-like"/>
    <property type="match status" value="1"/>
</dbReference>
<dbReference type="AlphaFoldDB" id="A0A2X2W8K1"/>
<dbReference type="SUPFAM" id="SSF101801">
    <property type="entry name" value="Surface presentation of antigens (SPOA)"/>
    <property type="match status" value="1"/>
</dbReference>
<feature type="region of interest" description="Disordered" evidence="7">
    <location>
        <begin position="1"/>
        <end position="47"/>
    </location>
</feature>
<dbReference type="InterPro" id="IPR001172">
    <property type="entry name" value="FliN_T3SS_HrcQb"/>
</dbReference>
<dbReference type="InterPro" id="IPR036429">
    <property type="entry name" value="SpoA-like_sf"/>
</dbReference>
<dbReference type="Proteomes" id="UP000250223">
    <property type="component" value="Unassembled WGS sequence"/>
</dbReference>
<feature type="domain" description="CheC-like protein" evidence="9">
    <location>
        <begin position="151"/>
        <end position="185"/>
    </location>
</feature>
<keyword evidence="10" id="KW-0966">Cell projection</keyword>
<feature type="region of interest" description="Disordered" evidence="7">
    <location>
        <begin position="245"/>
        <end position="292"/>
    </location>
</feature>
<reference evidence="10 11" key="1">
    <citation type="submission" date="2018-06" db="EMBL/GenBank/DDBJ databases">
        <authorList>
            <consortium name="Pathogen Informatics"/>
            <person name="Doyle S."/>
        </authorList>
    </citation>
    <scope>NUCLEOTIDE SEQUENCE [LARGE SCALE GENOMIC DNA]</scope>
    <source>
        <strain evidence="10 11">NCTC13028</strain>
    </source>
</reference>
<dbReference type="PANTHER" id="PTHR43484:SF1">
    <property type="entry name" value="FLAGELLAR MOTOR SWITCH PROTEIN FLIN"/>
    <property type="match status" value="1"/>
</dbReference>
<gene>
    <name evidence="10" type="primary">fliN</name>
    <name evidence="10" type="ORF">NCTC13028_02167</name>
</gene>
<dbReference type="InterPro" id="IPR001543">
    <property type="entry name" value="FliN-like_C"/>
</dbReference>
<feature type="compositionally biased region" description="Basic and acidic residues" evidence="7">
    <location>
        <begin position="267"/>
        <end position="276"/>
    </location>
</feature>
<keyword evidence="3" id="KW-1003">Cell membrane</keyword>
<dbReference type="NCBIfam" id="NF005995">
    <property type="entry name" value="PRK08119.1"/>
    <property type="match status" value="1"/>
</dbReference>
<evidence type="ECO:0000313" key="11">
    <source>
        <dbReference type="Proteomes" id="UP000250223"/>
    </source>
</evidence>
<dbReference type="GO" id="GO:0003774">
    <property type="term" value="F:cytoskeletal motor activity"/>
    <property type="evidence" value="ECO:0007669"/>
    <property type="project" value="InterPro"/>
</dbReference>
<evidence type="ECO:0000259" key="8">
    <source>
        <dbReference type="Pfam" id="PF01052"/>
    </source>
</evidence>
<dbReference type="GO" id="GO:0005886">
    <property type="term" value="C:plasma membrane"/>
    <property type="evidence" value="ECO:0007669"/>
    <property type="project" value="UniProtKB-SubCell"/>
</dbReference>
<evidence type="ECO:0000256" key="6">
    <source>
        <dbReference type="ARBA" id="ARBA00023136"/>
    </source>
</evidence>
<dbReference type="InterPro" id="IPR028976">
    <property type="entry name" value="CheC-like_sf"/>
</dbReference>
<proteinExistence type="inferred from homology"/>
<evidence type="ECO:0000259" key="9">
    <source>
        <dbReference type="Pfam" id="PF04509"/>
    </source>
</evidence>
<keyword evidence="5" id="KW-0283">Flagellar rotation</keyword>
<dbReference type="GO" id="GO:0006935">
    <property type="term" value="P:chemotaxis"/>
    <property type="evidence" value="ECO:0007669"/>
    <property type="project" value="UniProtKB-KW"/>
</dbReference>
<dbReference type="InterPro" id="IPR007597">
    <property type="entry name" value="CheC"/>
</dbReference>
<dbReference type="Pfam" id="PF04509">
    <property type="entry name" value="CheC"/>
    <property type="match status" value="2"/>
</dbReference>
<dbReference type="EMBL" id="UAWC01000025">
    <property type="protein sequence ID" value="SQB35767.1"/>
    <property type="molecule type" value="Genomic_DNA"/>
</dbReference>
<dbReference type="Gene3D" id="3.40.1550.10">
    <property type="entry name" value="CheC-like"/>
    <property type="match status" value="1"/>
</dbReference>
<dbReference type="PANTHER" id="PTHR43484">
    <property type="match status" value="1"/>
</dbReference>
<feature type="compositionally biased region" description="Polar residues" evidence="7">
    <location>
        <begin position="277"/>
        <end position="287"/>
    </location>
</feature>
<accession>A0A2X2W8K1</accession>
<dbReference type="Pfam" id="PF01052">
    <property type="entry name" value="FliMN_C"/>
    <property type="match status" value="1"/>
</dbReference>
<keyword evidence="10" id="KW-0969">Cilium</keyword>
<comment type="subcellular location">
    <subcellularLocation>
        <location evidence="1">Cell membrane</location>
        <topology evidence="1">Peripheral membrane protein</topology>
        <orientation evidence="1">Cytoplasmic side</orientation>
    </subcellularLocation>
</comment>
<feature type="compositionally biased region" description="Low complexity" evidence="7">
    <location>
        <begin position="248"/>
        <end position="260"/>
    </location>
</feature>
<keyword evidence="6" id="KW-0472">Membrane</keyword>
<evidence type="ECO:0000256" key="1">
    <source>
        <dbReference type="ARBA" id="ARBA00004413"/>
    </source>
</evidence>
<dbReference type="NCBIfam" id="TIGR02480">
    <property type="entry name" value="fliN"/>
    <property type="match status" value="1"/>
</dbReference>
<keyword evidence="4" id="KW-0145">Chemotaxis</keyword>
<evidence type="ECO:0000256" key="4">
    <source>
        <dbReference type="ARBA" id="ARBA00022500"/>
    </source>
</evidence>
<feature type="compositionally biased region" description="Acidic residues" evidence="7">
    <location>
        <begin position="21"/>
        <end position="47"/>
    </location>
</feature>
<dbReference type="SUPFAM" id="SSF103039">
    <property type="entry name" value="CheC-like"/>
    <property type="match status" value="1"/>
</dbReference>
<dbReference type="GO" id="GO:0071973">
    <property type="term" value="P:bacterial-type flagellum-dependent cell motility"/>
    <property type="evidence" value="ECO:0007669"/>
    <property type="project" value="InterPro"/>
</dbReference>
<evidence type="ECO:0000256" key="3">
    <source>
        <dbReference type="ARBA" id="ARBA00022475"/>
    </source>
</evidence>
<evidence type="ECO:0000256" key="5">
    <source>
        <dbReference type="ARBA" id="ARBA00022779"/>
    </source>
</evidence>
<evidence type="ECO:0000313" key="10">
    <source>
        <dbReference type="EMBL" id="SQB35767.1"/>
    </source>
</evidence>
<name>A0A2X2W8K1_CLOCO</name>
<protein>
    <submittedName>
        <fullName evidence="10">Flagellar motor switch protein</fullName>
    </submittedName>
</protein>
<keyword evidence="10" id="KW-0282">Flagellum</keyword>
<dbReference type="GO" id="GO:0009425">
    <property type="term" value="C:bacterial-type flagellum basal body"/>
    <property type="evidence" value="ECO:0007669"/>
    <property type="project" value="InterPro"/>
</dbReference>
<dbReference type="CDD" id="cd17907">
    <property type="entry name" value="FliY_FliN-Y"/>
    <property type="match status" value="1"/>
</dbReference>
<evidence type="ECO:0000256" key="2">
    <source>
        <dbReference type="ARBA" id="ARBA00009226"/>
    </source>
</evidence>